<sequence>MPNLAAARKKPTRLVRNRTLAEYRRGKAASTVWISSSERESQWPTLLFIIPYLPSSAHSPPHQLIHPYIRYPVSTQEADGALMTPL</sequence>
<evidence type="ECO:0000313" key="1">
    <source>
        <dbReference type="EMBL" id="GBP40773.1"/>
    </source>
</evidence>
<evidence type="ECO:0000313" key="2">
    <source>
        <dbReference type="Proteomes" id="UP000299102"/>
    </source>
</evidence>
<organism evidence="1 2">
    <name type="scientific">Eumeta variegata</name>
    <name type="common">Bagworm moth</name>
    <name type="synonym">Eumeta japonica</name>
    <dbReference type="NCBI Taxonomy" id="151549"/>
    <lineage>
        <taxon>Eukaryota</taxon>
        <taxon>Metazoa</taxon>
        <taxon>Ecdysozoa</taxon>
        <taxon>Arthropoda</taxon>
        <taxon>Hexapoda</taxon>
        <taxon>Insecta</taxon>
        <taxon>Pterygota</taxon>
        <taxon>Neoptera</taxon>
        <taxon>Endopterygota</taxon>
        <taxon>Lepidoptera</taxon>
        <taxon>Glossata</taxon>
        <taxon>Ditrysia</taxon>
        <taxon>Tineoidea</taxon>
        <taxon>Psychidae</taxon>
        <taxon>Oiketicinae</taxon>
        <taxon>Eumeta</taxon>
    </lineage>
</organism>
<reference evidence="1 2" key="1">
    <citation type="journal article" date="2019" name="Commun. Biol.">
        <title>The bagworm genome reveals a unique fibroin gene that provides high tensile strength.</title>
        <authorList>
            <person name="Kono N."/>
            <person name="Nakamura H."/>
            <person name="Ohtoshi R."/>
            <person name="Tomita M."/>
            <person name="Numata K."/>
            <person name="Arakawa K."/>
        </authorList>
    </citation>
    <scope>NUCLEOTIDE SEQUENCE [LARGE SCALE GENOMIC DNA]</scope>
</reference>
<proteinExistence type="predicted"/>
<comment type="caution">
    <text evidence="1">The sequence shown here is derived from an EMBL/GenBank/DDBJ whole genome shotgun (WGS) entry which is preliminary data.</text>
</comment>
<dbReference type="Proteomes" id="UP000299102">
    <property type="component" value="Unassembled WGS sequence"/>
</dbReference>
<dbReference type="EMBL" id="BGZK01000387">
    <property type="protein sequence ID" value="GBP40773.1"/>
    <property type="molecule type" value="Genomic_DNA"/>
</dbReference>
<keyword evidence="2" id="KW-1185">Reference proteome</keyword>
<gene>
    <name evidence="1" type="ORF">EVAR_26438_1</name>
</gene>
<accession>A0A4C1VQ42</accession>
<dbReference type="AlphaFoldDB" id="A0A4C1VQ42"/>
<protein>
    <submittedName>
        <fullName evidence="1">Uncharacterized protein</fullName>
    </submittedName>
</protein>
<name>A0A4C1VQ42_EUMVA</name>